<dbReference type="InterPro" id="IPR042160">
    <property type="entry name" value="HD-Zip_IV"/>
</dbReference>
<evidence type="ECO:0000256" key="2">
    <source>
        <dbReference type="ARBA" id="ARBA00004127"/>
    </source>
</evidence>
<comment type="caution">
    <text evidence="10">The sequence shown here is derived from an EMBL/GenBank/DDBJ whole genome shotgun (WGS) entry which is preliminary data.</text>
</comment>
<dbReference type="SMART" id="SM00389">
    <property type="entry name" value="HOX"/>
    <property type="match status" value="1"/>
</dbReference>
<dbReference type="PANTHER" id="PTHR45654">
    <property type="entry name" value="HOMEOBOX-LEUCINE ZIPPER PROTEIN MERISTEM L1"/>
    <property type="match status" value="1"/>
</dbReference>
<dbReference type="AlphaFoldDB" id="A0A0K9PYG1"/>
<evidence type="ECO:0000313" key="10">
    <source>
        <dbReference type="EMBL" id="KMZ73974.1"/>
    </source>
</evidence>
<dbReference type="SUPFAM" id="SSF46689">
    <property type="entry name" value="Homeodomain-like"/>
    <property type="match status" value="1"/>
</dbReference>
<dbReference type="InterPro" id="IPR001356">
    <property type="entry name" value="HD"/>
</dbReference>
<dbReference type="GO" id="GO:0005789">
    <property type="term" value="C:endoplasmic reticulum membrane"/>
    <property type="evidence" value="ECO:0007669"/>
    <property type="project" value="UniProtKB-SubCell"/>
</dbReference>
<dbReference type="GO" id="GO:0000981">
    <property type="term" value="F:DNA-binding transcription factor activity, RNA polymerase II-specific"/>
    <property type="evidence" value="ECO:0007669"/>
    <property type="project" value="InterPro"/>
</dbReference>
<keyword evidence="6 7" id="KW-0539">Nucleus</keyword>
<name>A0A0K9PYG1_ZOSMR</name>
<evidence type="ECO:0000256" key="4">
    <source>
        <dbReference type="ARBA" id="ARBA00023125"/>
    </source>
</evidence>
<sequence>MTTYRHTPRQVEELEAFFVKCDHPSVKERQELSEKLDLEMHQVKFWFQNRRNQMKVQLGRQNNCFLREENVRLRAENELLWETMKKPLCKDCGNPSMEGQRLRAENIRLKEEINRFCSSINGTGF</sequence>
<gene>
    <name evidence="10" type="ORF">ZOSMA_138G00110</name>
</gene>
<evidence type="ECO:0000256" key="3">
    <source>
        <dbReference type="ARBA" id="ARBA00004586"/>
    </source>
</evidence>
<dbReference type="GO" id="GO:0003677">
    <property type="term" value="F:DNA binding"/>
    <property type="evidence" value="ECO:0007669"/>
    <property type="project" value="UniProtKB-UniRule"/>
</dbReference>
<dbReference type="PROSITE" id="PS50071">
    <property type="entry name" value="HOMEOBOX_2"/>
    <property type="match status" value="1"/>
</dbReference>
<feature type="domain" description="Homeobox" evidence="9">
    <location>
        <begin position="1"/>
        <end position="57"/>
    </location>
</feature>
<keyword evidence="5 7" id="KW-0371">Homeobox</keyword>
<dbReference type="Gene3D" id="1.10.10.60">
    <property type="entry name" value="Homeodomain-like"/>
    <property type="match status" value="1"/>
</dbReference>
<keyword evidence="4 7" id="KW-0238">DNA-binding</keyword>
<feature type="DNA-binding region" description="Homeobox" evidence="7">
    <location>
        <begin position="3"/>
        <end position="58"/>
    </location>
</feature>
<dbReference type="FunFam" id="1.10.10.60:FF:000020">
    <property type="entry name" value="Ceramide synthase 5"/>
    <property type="match status" value="1"/>
</dbReference>
<evidence type="ECO:0000256" key="7">
    <source>
        <dbReference type="PROSITE-ProRule" id="PRU00108"/>
    </source>
</evidence>
<evidence type="ECO:0000259" key="9">
    <source>
        <dbReference type="PROSITE" id="PS50071"/>
    </source>
</evidence>
<evidence type="ECO:0000313" key="11">
    <source>
        <dbReference type="Proteomes" id="UP000036987"/>
    </source>
</evidence>
<organism evidence="10 11">
    <name type="scientific">Zostera marina</name>
    <name type="common">Eelgrass</name>
    <dbReference type="NCBI Taxonomy" id="29655"/>
    <lineage>
        <taxon>Eukaryota</taxon>
        <taxon>Viridiplantae</taxon>
        <taxon>Streptophyta</taxon>
        <taxon>Embryophyta</taxon>
        <taxon>Tracheophyta</taxon>
        <taxon>Spermatophyta</taxon>
        <taxon>Magnoliopsida</taxon>
        <taxon>Liliopsida</taxon>
        <taxon>Zosteraceae</taxon>
        <taxon>Zostera</taxon>
    </lineage>
</organism>
<keyword evidence="11" id="KW-1185">Reference proteome</keyword>
<accession>A0A0K9PYG1</accession>
<dbReference type="Proteomes" id="UP000036987">
    <property type="component" value="Unassembled WGS sequence"/>
</dbReference>
<evidence type="ECO:0000256" key="1">
    <source>
        <dbReference type="ARBA" id="ARBA00004123"/>
    </source>
</evidence>
<dbReference type="PANTHER" id="PTHR45654:SF42">
    <property type="entry name" value="HOMEOBOX-LEUCINE ZIPPER PROTEIN HDG6"/>
    <property type="match status" value="1"/>
</dbReference>
<dbReference type="CDD" id="cd00086">
    <property type="entry name" value="homeodomain"/>
    <property type="match status" value="1"/>
</dbReference>
<dbReference type="InterPro" id="IPR017970">
    <property type="entry name" value="Homeobox_CS"/>
</dbReference>
<reference evidence="11" key="1">
    <citation type="journal article" date="2016" name="Nature">
        <title>The genome of the seagrass Zostera marina reveals angiosperm adaptation to the sea.</title>
        <authorList>
            <person name="Olsen J.L."/>
            <person name="Rouze P."/>
            <person name="Verhelst B."/>
            <person name="Lin Y.-C."/>
            <person name="Bayer T."/>
            <person name="Collen J."/>
            <person name="Dattolo E."/>
            <person name="De Paoli E."/>
            <person name="Dittami S."/>
            <person name="Maumus F."/>
            <person name="Michel G."/>
            <person name="Kersting A."/>
            <person name="Lauritano C."/>
            <person name="Lohaus R."/>
            <person name="Toepel M."/>
            <person name="Tonon T."/>
            <person name="Vanneste K."/>
            <person name="Amirebrahimi M."/>
            <person name="Brakel J."/>
            <person name="Bostroem C."/>
            <person name="Chovatia M."/>
            <person name="Grimwood J."/>
            <person name="Jenkins J.W."/>
            <person name="Jueterbock A."/>
            <person name="Mraz A."/>
            <person name="Stam W.T."/>
            <person name="Tice H."/>
            <person name="Bornberg-Bauer E."/>
            <person name="Green P.J."/>
            <person name="Pearson G.A."/>
            <person name="Procaccini G."/>
            <person name="Duarte C.M."/>
            <person name="Schmutz J."/>
            <person name="Reusch T.B.H."/>
            <person name="Van de Peer Y."/>
        </authorList>
    </citation>
    <scope>NUCLEOTIDE SEQUENCE [LARGE SCALE GENOMIC DNA]</scope>
    <source>
        <strain evidence="11">cv. Finnish</strain>
    </source>
</reference>
<dbReference type="OMA" id="MEFQEAR"/>
<dbReference type="InterPro" id="IPR009057">
    <property type="entry name" value="Homeodomain-like_sf"/>
</dbReference>
<comment type="subcellular location">
    <subcellularLocation>
        <location evidence="2">Endomembrane system</location>
        <topology evidence="2">Multi-pass membrane protein</topology>
    </subcellularLocation>
    <subcellularLocation>
        <location evidence="3">Endoplasmic reticulum membrane</location>
    </subcellularLocation>
    <subcellularLocation>
        <location evidence="1 7 8">Nucleus</location>
    </subcellularLocation>
</comment>
<dbReference type="Pfam" id="PF00046">
    <property type="entry name" value="Homeodomain"/>
    <property type="match status" value="1"/>
</dbReference>
<evidence type="ECO:0000256" key="6">
    <source>
        <dbReference type="ARBA" id="ARBA00023242"/>
    </source>
</evidence>
<dbReference type="OrthoDB" id="786892at2759"/>
<dbReference type="GO" id="GO:0005634">
    <property type="term" value="C:nucleus"/>
    <property type="evidence" value="ECO:0007669"/>
    <property type="project" value="UniProtKB-SubCell"/>
</dbReference>
<dbReference type="PROSITE" id="PS00027">
    <property type="entry name" value="HOMEOBOX_1"/>
    <property type="match status" value="1"/>
</dbReference>
<proteinExistence type="predicted"/>
<protein>
    <recommendedName>
        <fullName evidence="9">Homeobox domain-containing protein</fullName>
    </recommendedName>
</protein>
<evidence type="ECO:0000256" key="8">
    <source>
        <dbReference type="RuleBase" id="RU000682"/>
    </source>
</evidence>
<evidence type="ECO:0000256" key="5">
    <source>
        <dbReference type="ARBA" id="ARBA00023155"/>
    </source>
</evidence>
<dbReference type="EMBL" id="LFYR01000483">
    <property type="protein sequence ID" value="KMZ73974.1"/>
    <property type="molecule type" value="Genomic_DNA"/>
</dbReference>